<feature type="transmembrane region" description="Helical" evidence="2">
    <location>
        <begin position="108"/>
        <end position="129"/>
    </location>
</feature>
<feature type="coiled-coil region" evidence="1">
    <location>
        <begin position="173"/>
        <end position="239"/>
    </location>
</feature>
<sequence>MFYFCKLILYFSFYSFLGWVCECIYCSVIQKKLVNRGFLTGPVCPVYGFGALLVIFLLRPFTQNAFLVFFCGMLVTSVLEYFTALLLERLFHMKWWDYSQFRFHIHGRVCLLNSVLFGLLSAVVVLVIHPSAAYVAERLSVTAIYVLGGILVVLFMADTLLSVRTTLEISGKLEQLYAAAEELRERSESYKQQFQQNIESKFENKLQKLRSAADLEEYRTEFEEKRAAAAEHIEKLKARIAMLIRSNKLHRRLINAFPHLKSLRYQNTFEKFREAIKEKRWNTRK</sequence>
<reference evidence="3 4" key="1">
    <citation type="submission" date="2016-10" db="EMBL/GenBank/DDBJ databases">
        <authorList>
            <person name="de Groot N.N."/>
        </authorList>
    </citation>
    <scope>NUCLEOTIDE SEQUENCE [LARGE SCALE GENOMIC DNA]</scope>
    <source>
        <strain evidence="3 4">CGMCC 1.5070</strain>
    </source>
</reference>
<dbReference type="Pfam" id="PF06541">
    <property type="entry name" value="ABC_trans_CmpB"/>
    <property type="match status" value="1"/>
</dbReference>
<keyword evidence="1" id="KW-0175">Coiled coil</keyword>
<dbReference type="InterPro" id="IPR010540">
    <property type="entry name" value="CmpB_TMEM229"/>
</dbReference>
<evidence type="ECO:0000256" key="1">
    <source>
        <dbReference type="SAM" id="Coils"/>
    </source>
</evidence>
<dbReference type="OrthoDB" id="9789229at2"/>
<feature type="transmembrane region" description="Helical" evidence="2">
    <location>
        <begin position="38"/>
        <end position="58"/>
    </location>
</feature>
<keyword evidence="2" id="KW-0472">Membrane</keyword>
<keyword evidence="2" id="KW-1133">Transmembrane helix</keyword>
<dbReference type="STRING" id="474960.SAMN05216180_0174"/>
<evidence type="ECO:0000256" key="2">
    <source>
        <dbReference type="SAM" id="Phobius"/>
    </source>
</evidence>
<feature type="transmembrane region" description="Helical" evidence="2">
    <location>
        <begin position="7"/>
        <end position="26"/>
    </location>
</feature>
<gene>
    <name evidence="3" type="ORF">SAMN05216180_0174</name>
</gene>
<dbReference type="RefSeq" id="WP_092750725.1">
    <property type="nucleotide sequence ID" value="NZ_FOCG01000001.1"/>
</dbReference>
<feature type="transmembrane region" description="Helical" evidence="2">
    <location>
        <begin position="141"/>
        <end position="163"/>
    </location>
</feature>
<protein>
    <submittedName>
        <fullName evidence="3">Uncharacterized membrane protein</fullName>
    </submittedName>
</protein>
<dbReference type="Proteomes" id="UP000199158">
    <property type="component" value="Unassembled WGS sequence"/>
</dbReference>
<keyword evidence="4" id="KW-1185">Reference proteome</keyword>
<dbReference type="AlphaFoldDB" id="A0A1H7YPP1"/>
<evidence type="ECO:0000313" key="4">
    <source>
        <dbReference type="Proteomes" id="UP000199158"/>
    </source>
</evidence>
<accession>A0A1H7YPP1</accession>
<proteinExistence type="predicted"/>
<keyword evidence="2" id="KW-0812">Transmembrane</keyword>
<name>A0A1H7YPP1_9FIRM</name>
<organism evidence="3 4">
    <name type="scientific">Hydrogenoanaerobacterium saccharovorans</name>
    <dbReference type="NCBI Taxonomy" id="474960"/>
    <lineage>
        <taxon>Bacteria</taxon>
        <taxon>Bacillati</taxon>
        <taxon>Bacillota</taxon>
        <taxon>Clostridia</taxon>
        <taxon>Eubacteriales</taxon>
        <taxon>Oscillospiraceae</taxon>
        <taxon>Hydrogenoanaerobacterium</taxon>
    </lineage>
</organism>
<evidence type="ECO:0000313" key="3">
    <source>
        <dbReference type="EMBL" id="SEM48222.1"/>
    </source>
</evidence>
<feature type="transmembrane region" description="Helical" evidence="2">
    <location>
        <begin position="64"/>
        <end position="87"/>
    </location>
</feature>
<dbReference type="EMBL" id="FOCG01000001">
    <property type="protein sequence ID" value="SEM48222.1"/>
    <property type="molecule type" value="Genomic_DNA"/>
</dbReference>